<accession>A0A091HGQ9</accession>
<proteinExistence type="predicted"/>
<sequence>ERTTIGKKNVGTQTELPSRHAAVQVSGCSECLCLALVSKGTSDTECVRCEQVDDLLRQVVKLTEEVERLRTIRECEREIDWWNHTLRQGQMGEVEEVMDPPPSCHQTEGEDLRDMNEWKEVRPRKGKKKCSQPSPPSQLPLKNRYEALEIQGQENVVTGVDLPSEPPRTRQSPSVLRTSSIKKERRVVVVGDSLLRGTEGPICRPDPSHREVCCLPGARIRDVKRKLPNLVGSSDYYPLLIFQVGSDEIITRKVRAMKSDFRALGRLVRGSGAQVVFASIPPVRMGGEVYRKSLQVNEWLRDWCQRQGFGFFDHGMLYETPGLVMAGGMHLSQRGKRLLGQDLAGLIERALN</sequence>
<feature type="region of interest" description="Disordered" evidence="1">
    <location>
        <begin position="92"/>
        <end position="140"/>
    </location>
</feature>
<name>A0A091HGQ9_CALAN</name>
<feature type="non-terminal residue" evidence="2">
    <location>
        <position position="1"/>
    </location>
</feature>
<evidence type="ECO:0000256" key="1">
    <source>
        <dbReference type="SAM" id="MobiDB-lite"/>
    </source>
</evidence>
<dbReference type="Proteomes" id="UP000054308">
    <property type="component" value="Unassembled WGS sequence"/>
</dbReference>
<feature type="compositionally biased region" description="Polar residues" evidence="1">
    <location>
        <begin position="169"/>
        <end position="178"/>
    </location>
</feature>
<evidence type="ECO:0000313" key="2">
    <source>
        <dbReference type="EMBL" id="KFO95468.1"/>
    </source>
</evidence>
<keyword evidence="3" id="KW-1185">Reference proteome</keyword>
<gene>
    <name evidence="2" type="ORF">N300_12337</name>
</gene>
<feature type="region of interest" description="Disordered" evidence="1">
    <location>
        <begin position="156"/>
        <end position="178"/>
    </location>
</feature>
<dbReference type="Gene3D" id="3.40.50.12700">
    <property type="match status" value="1"/>
</dbReference>
<protein>
    <recommendedName>
        <fullName evidence="4">SGNH hydrolase-type esterase domain-containing protein</fullName>
    </recommendedName>
</protein>
<dbReference type="SUPFAM" id="SSF52266">
    <property type="entry name" value="SGNH hydrolase"/>
    <property type="match status" value="1"/>
</dbReference>
<evidence type="ECO:0000313" key="3">
    <source>
        <dbReference type="Proteomes" id="UP000054308"/>
    </source>
</evidence>
<dbReference type="EMBL" id="KL217467">
    <property type="protein sequence ID" value="KFO95468.1"/>
    <property type="molecule type" value="Genomic_DNA"/>
</dbReference>
<reference evidence="2 3" key="1">
    <citation type="submission" date="2014-04" db="EMBL/GenBank/DDBJ databases">
        <title>Genome evolution of avian class.</title>
        <authorList>
            <person name="Zhang G."/>
            <person name="Li C."/>
        </authorList>
    </citation>
    <scope>NUCLEOTIDE SEQUENCE [LARGE SCALE GENOMIC DNA]</scope>
    <source>
        <strain evidence="2">BGI_N300</strain>
    </source>
</reference>
<dbReference type="Gene3D" id="3.40.50.12690">
    <property type="match status" value="1"/>
</dbReference>
<dbReference type="AlphaFoldDB" id="A0A091HGQ9"/>
<organism evidence="2 3">
    <name type="scientific">Calypte anna</name>
    <name type="common">Anna's hummingbird</name>
    <name type="synonym">Archilochus anna</name>
    <dbReference type="NCBI Taxonomy" id="9244"/>
    <lineage>
        <taxon>Eukaryota</taxon>
        <taxon>Metazoa</taxon>
        <taxon>Chordata</taxon>
        <taxon>Craniata</taxon>
        <taxon>Vertebrata</taxon>
        <taxon>Euteleostomi</taxon>
        <taxon>Archelosauria</taxon>
        <taxon>Archosauria</taxon>
        <taxon>Dinosauria</taxon>
        <taxon>Saurischia</taxon>
        <taxon>Theropoda</taxon>
        <taxon>Coelurosauria</taxon>
        <taxon>Aves</taxon>
        <taxon>Neognathae</taxon>
        <taxon>Neoaves</taxon>
        <taxon>Strisores</taxon>
        <taxon>Apodiformes</taxon>
        <taxon>Trochilidae</taxon>
        <taxon>Calypte</taxon>
    </lineage>
</organism>
<feature type="compositionally biased region" description="Basic and acidic residues" evidence="1">
    <location>
        <begin position="107"/>
        <end position="123"/>
    </location>
</feature>
<dbReference type="STRING" id="9244.A0A091HGQ9"/>
<evidence type="ECO:0008006" key="4">
    <source>
        <dbReference type="Google" id="ProtNLM"/>
    </source>
</evidence>
<feature type="non-terminal residue" evidence="2">
    <location>
        <position position="352"/>
    </location>
</feature>